<dbReference type="Proteomes" id="UP001519309">
    <property type="component" value="Unassembled WGS sequence"/>
</dbReference>
<dbReference type="AlphaFoldDB" id="A0A1B1B4M6"/>
<dbReference type="EMBL" id="CP016279">
    <property type="protein sequence ID" value="ANP53765.1"/>
    <property type="molecule type" value="Genomic_DNA"/>
</dbReference>
<dbReference type="RefSeq" id="WP_067312095.1">
    <property type="nucleotide sequence ID" value="NZ_CP016279.1"/>
</dbReference>
<organism evidence="2 4">
    <name type="scientific">Streptomyces griseochromogenes</name>
    <dbReference type="NCBI Taxonomy" id="68214"/>
    <lineage>
        <taxon>Bacteria</taxon>
        <taxon>Bacillati</taxon>
        <taxon>Actinomycetota</taxon>
        <taxon>Actinomycetes</taxon>
        <taxon>Kitasatosporales</taxon>
        <taxon>Streptomycetaceae</taxon>
        <taxon>Streptomyces</taxon>
    </lineage>
</organism>
<feature type="transmembrane region" description="Helical" evidence="1">
    <location>
        <begin position="114"/>
        <end position="134"/>
    </location>
</feature>
<feature type="transmembrane region" description="Helical" evidence="1">
    <location>
        <begin position="64"/>
        <end position="82"/>
    </location>
</feature>
<keyword evidence="1" id="KW-1133">Transmembrane helix</keyword>
<name>A0A1B1B4M6_9ACTN</name>
<reference evidence="2 4" key="1">
    <citation type="submission" date="2016-06" db="EMBL/GenBank/DDBJ databases">
        <title>Complete genome sequence of Streptomyces griseochromogenes ATCC 14511, the Blasticidin S producer.</title>
        <authorList>
            <person name="Wu L."/>
        </authorList>
    </citation>
    <scope>NUCLEOTIDE SEQUENCE [LARGE SCALE GENOMIC DNA]</scope>
    <source>
        <strain evidence="2 4">ATCC 14511</strain>
    </source>
</reference>
<evidence type="ECO:0000256" key="1">
    <source>
        <dbReference type="SAM" id="Phobius"/>
    </source>
</evidence>
<dbReference type="Proteomes" id="UP000092659">
    <property type="component" value="Chromosome"/>
</dbReference>
<reference evidence="3 5" key="2">
    <citation type="submission" date="2021-03" db="EMBL/GenBank/DDBJ databases">
        <title>Genomic Encyclopedia of Type Strains, Phase IV (KMG-IV): sequencing the most valuable type-strain genomes for metagenomic binning, comparative biology and taxonomic classification.</title>
        <authorList>
            <person name="Goeker M."/>
        </authorList>
    </citation>
    <scope>NUCLEOTIDE SEQUENCE [LARGE SCALE GENOMIC DNA]</scope>
    <source>
        <strain evidence="3 5">DSM 40499</strain>
    </source>
</reference>
<dbReference type="OrthoDB" id="8926562at2"/>
<accession>A0A1B1B4M6</accession>
<protein>
    <submittedName>
        <fullName evidence="2">Uncharacterized protein</fullName>
    </submittedName>
</protein>
<dbReference type="KEGG" id="sgs:AVL59_33190"/>
<dbReference type="STRING" id="68214.AVL59_33190"/>
<keyword evidence="1" id="KW-0812">Transmembrane</keyword>
<evidence type="ECO:0000313" key="4">
    <source>
        <dbReference type="Proteomes" id="UP000092659"/>
    </source>
</evidence>
<keyword evidence="5" id="KW-1185">Reference proteome</keyword>
<sequence>MQLSSAPSHPAYLRLVRASAWYDLVVTAGFATPWTYSLAHRALSAAGDATGLGTMPALDAMQTLYANLLGSVVVVWAVLRIVRPLPLHGLLDAAARTLFALWQTYALTHGGPRVLWPFLVVEAGFGAVQFVPWVTARRATARKTIQDS</sequence>
<keyword evidence="1" id="KW-0472">Membrane</keyword>
<evidence type="ECO:0000313" key="3">
    <source>
        <dbReference type="EMBL" id="MBP2054931.1"/>
    </source>
</evidence>
<gene>
    <name evidence="2" type="ORF">AVL59_33190</name>
    <name evidence="3" type="ORF">J2Z21_007943</name>
</gene>
<evidence type="ECO:0000313" key="5">
    <source>
        <dbReference type="Proteomes" id="UP001519309"/>
    </source>
</evidence>
<evidence type="ECO:0000313" key="2">
    <source>
        <dbReference type="EMBL" id="ANP53765.1"/>
    </source>
</evidence>
<proteinExistence type="predicted"/>
<dbReference type="EMBL" id="JAGGLP010000025">
    <property type="protein sequence ID" value="MBP2054931.1"/>
    <property type="molecule type" value="Genomic_DNA"/>
</dbReference>